<dbReference type="InterPro" id="IPR007656">
    <property type="entry name" value="GTD-bd"/>
</dbReference>
<dbReference type="GO" id="GO:0016020">
    <property type="term" value="C:membrane"/>
    <property type="evidence" value="ECO:0007669"/>
    <property type="project" value="UniProtKB-SubCell"/>
</dbReference>
<dbReference type="GO" id="GO:0080115">
    <property type="term" value="F:myosin XI tail binding"/>
    <property type="evidence" value="ECO:0007669"/>
    <property type="project" value="UniProtKB-ARBA"/>
</dbReference>
<gene>
    <name evidence="6" type="ORF">LIER_27054</name>
</gene>
<sequence>MQIFGHFLLVLILYPVINFYRKIAEYSLKGLFLMDCVACFKNLSLKADFGCGVVLLFGSLKEVFKVVGFLFLFGTGLRLFQITWHYIVFVCDLRGKSGGLRKGLSLKSDLDVEYCKKIASCESKLLKLSKACDVHASSIETKKITKNSHGIVNSDDGFSDDFDCKKESFLDSEYGESIEFVDDRKDEHECCDEDEEFDVLILRKMVKFERNKARKARFELEKEQVAAATAAEETMAMILRLQNEKSLVEMEANQYRRLAEEKQLHDKEAIQSLQWLLLMHENSLKTVESDEKFENERKGGLYSSLDMVSSPW</sequence>
<keyword evidence="4" id="KW-0472">Membrane</keyword>
<evidence type="ECO:0000256" key="1">
    <source>
        <dbReference type="ARBA" id="ARBA00004370"/>
    </source>
</evidence>
<feature type="domain" description="GTD-binding" evidence="5">
    <location>
        <begin position="197"/>
        <end position="297"/>
    </location>
</feature>
<keyword evidence="3" id="KW-1133">Transmembrane helix</keyword>
<dbReference type="PANTHER" id="PTHR31422:SF2">
    <property type="entry name" value="PROTEIN FLOURY 1-LIKE"/>
    <property type="match status" value="1"/>
</dbReference>
<evidence type="ECO:0000256" key="2">
    <source>
        <dbReference type="ARBA" id="ARBA00022692"/>
    </source>
</evidence>
<organism evidence="6 7">
    <name type="scientific">Lithospermum erythrorhizon</name>
    <name type="common">Purple gromwell</name>
    <name type="synonym">Lithospermum officinale var. erythrorhizon</name>
    <dbReference type="NCBI Taxonomy" id="34254"/>
    <lineage>
        <taxon>Eukaryota</taxon>
        <taxon>Viridiplantae</taxon>
        <taxon>Streptophyta</taxon>
        <taxon>Embryophyta</taxon>
        <taxon>Tracheophyta</taxon>
        <taxon>Spermatophyta</taxon>
        <taxon>Magnoliopsida</taxon>
        <taxon>eudicotyledons</taxon>
        <taxon>Gunneridae</taxon>
        <taxon>Pentapetalae</taxon>
        <taxon>asterids</taxon>
        <taxon>lamiids</taxon>
        <taxon>Boraginales</taxon>
        <taxon>Boraginaceae</taxon>
        <taxon>Boraginoideae</taxon>
        <taxon>Lithospermeae</taxon>
        <taxon>Lithospermum</taxon>
    </lineage>
</organism>
<keyword evidence="7" id="KW-1185">Reference proteome</keyword>
<evidence type="ECO:0000313" key="6">
    <source>
        <dbReference type="EMBL" id="GAA0173433.1"/>
    </source>
</evidence>
<dbReference type="Pfam" id="PF04576">
    <property type="entry name" value="Zein-binding"/>
    <property type="match status" value="1"/>
</dbReference>
<evidence type="ECO:0000256" key="3">
    <source>
        <dbReference type="ARBA" id="ARBA00022989"/>
    </source>
</evidence>
<keyword evidence="2" id="KW-0812">Transmembrane</keyword>
<evidence type="ECO:0000313" key="7">
    <source>
        <dbReference type="Proteomes" id="UP001454036"/>
    </source>
</evidence>
<name>A0AAV3RES9_LITER</name>
<proteinExistence type="predicted"/>
<dbReference type="PANTHER" id="PTHR31422">
    <property type="entry name" value="BNAANNG28530D PROTEIN"/>
    <property type="match status" value="1"/>
</dbReference>
<dbReference type="EMBL" id="BAABME010008597">
    <property type="protein sequence ID" value="GAA0173433.1"/>
    <property type="molecule type" value="Genomic_DNA"/>
</dbReference>
<protein>
    <recommendedName>
        <fullName evidence="5">GTD-binding domain-containing protein</fullName>
    </recommendedName>
</protein>
<dbReference type="PROSITE" id="PS51775">
    <property type="entry name" value="GTD_BINDING"/>
    <property type="match status" value="1"/>
</dbReference>
<reference evidence="6 7" key="1">
    <citation type="submission" date="2024-01" db="EMBL/GenBank/DDBJ databases">
        <title>The complete chloroplast genome sequence of Lithospermum erythrorhizon: insights into the phylogenetic relationship among Boraginaceae species and the maternal lineages of purple gromwells.</title>
        <authorList>
            <person name="Okada T."/>
            <person name="Watanabe K."/>
        </authorList>
    </citation>
    <scope>NUCLEOTIDE SEQUENCE [LARGE SCALE GENOMIC DNA]</scope>
</reference>
<comment type="caution">
    <text evidence="6">The sequence shown here is derived from an EMBL/GenBank/DDBJ whole genome shotgun (WGS) entry which is preliminary data.</text>
</comment>
<comment type="subcellular location">
    <subcellularLocation>
        <location evidence="1">Membrane</location>
    </subcellularLocation>
</comment>
<accession>A0AAV3RES9</accession>
<evidence type="ECO:0000259" key="5">
    <source>
        <dbReference type="PROSITE" id="PS51775"/>
    </source>
</evidence>
<dbReference type="AlphaFoldDB" id="A0AAV3RES9"/>
<dbReference type="Proteomes" id="UP001454036">
    <property type="component" value="Unassembled WGS sequence"/>
</dbReference>
<evidence type="ECO:0000256" key="4">
    <source>
        <dbReference type="ARBA" id="ARBA00023136"/>
    </source>
</evidence>